<dbReference type="AlphaFoldDB" id="A0A4Z2FQR4"/>
<sequence length="62" mass="7099">MSSLKDSEEQTSLWLVMPGRWEVAEREAGSRGEQFLGSLVCFSRQVRRRRGEERREGGGEAQ</sequence>
<reference evidence="1 2" key="1">
    <citation type="submission" date="2019-03" db="EMBL/GenBank/DDBJ databases">
        <title>First draft genome of Liparis tanakae, snailfish: a comprehensive survey of snailfish specific genes.</title>
        <authorList>
            <person name="Kim W."/>
            <person name="Song I."/>
            <person name="Jeong J.-H."/>
            <person name="Kim D."/>
            <person name="Kim S."/>
            <person name="Ryu S."/>
            <person name="Song J.Y."/>
            <person name="Lee S.K."/>
        </authorList>
    </citation>
    <scope>NUCLEOTIDE SEQUENCE [LARGE SCALE GENOMIC DNA]</scope>
    <source>
        <tissue evidence="1">Muscle</tissue>
    </source>
</reference>
<accession>A0A4Z2FQR4</accession>
<comment type="caution">
    <text evidence="1">The sequence shown here is derived from an EMBL/GenBank/DDBJ whole genome shotgun (WGS) entry which is preliminary data.</text>
</comment>
<keyword evidence="2" id="KW-1185">Reference proteome</keyword>
<dbReference type="EMBL" id="SRLO01000958">
    <property type="protein sequence ID" value="TNN43586.1"/>
    <property type="molecule type" value="Genomic_DNA"/>
</dbReference>
<organism evidence="1 2">
    <name type="scientific">Liparis tanakae</name>
    <name type="common">Tanaka's snailfish</name>
    <dbReference type="NCBI Taxonomy" id="230148"/>
    <lineage>
        <taxon>Eukaryota</taxon>
        <taxon>Metazoa</taxon>
        <taxon>Chordata</taxon>
        <taxon>Craniata</taxon>
        <taxon>Vertebrata</taxon>
        <taxon>Euteleostomi</taxon>
        <taxon>Actinopterygii</taxon>
        <taxon>Neopterygii</taxon>
        <taxon>Teleostei</taxon>
        <taxon>Neoteleostei</taxon>
        <taxon>Acanthomorphata</taxon>
        <taxon>Eupercaria</taxon>
        <taxon>Perciformes</taxon>
        <taxon>Cottioidei</taxon>
        <taxon>Cottales</taxon>
        <taxon>Liparidae</taxon>
        <taxon>Liparis</taxon>
    </lineage>
</organism>
<proteinExistence type="predicted"/>
<protein>
    <submittedName>
        <fullName evidence="1">Uncharacterized protein</fullName>
    </submittedName>
</protein>
<dbReference type="Proteomes" id="UP000314294">
    <property type="component" value="Unassembled WGS sequence"/>
</dbReference>
<evidence type="ECO:0000313" key="1">
    <source>
        <dbReference type="EMBL" id="TNN43586.1"/>
    </source>
</evidence>
<gene>
    <name evidence="1" type="ORF">EYF80_046249</name>
</gene>
<name>A0A4Z2FQR4_9TELE</name>
<evidence type="ECO:0000313" key="2">
    <source>
        <dbReference type="Proteomes" id="UP000314294"/>
    </source>
</evidence>